<feature type="compositionally biased region" description="Basic and acidic residues" evidence="2">
    <location>
        <begin position="390"/>
        <end position="407"/>
    </location>
</feature>
<feature type="compositionally biased region" description="Basic and acidic residues" evidence="2">
    <location>
        <begin position="188"/>
        <end position="203"/>
    </location>
</feature>
<protein>
    <recommendedName>
        <fullName evidence="5">Serum response factor-binding protein 1</fullName>
    </recommendedName>
</protein>
<feature type="region of interest" description="Disordered" evidence="2">
    <location>
        <begin position="188"/>
        <end position="329"/>
    </location>
</feature>
<evidence type="ECO:0000256" key="1">
    <source>
        <dbReference type="SAM" id="Coils"/>
    </source>
</evidence>
<evidence type="ECO:0008006" key="5">
    <source>
        <dbReference type="Google" id="ProtNLM"/>
    </source>
</evidence>
<evidence type="ECO:0000256" key="2">
    <source>
        <dbReference type="SAM" id="MobiDB-lite"/>
    </source>
</evidence>
<dbReference type="GO" id="GO:0030686">
    <property type="term" value="C:90S preribosome"/>
    <property type="evidence" value="ECO:0007669"/>
    <property type="project" value="TreeGrafter"/>
</dbReference>
<dbReference type="Proteomes" id="UP001152747">
    <property type="component" value="Unassembled WGS sequence"/>
</dbReference>
<name>A0A9P1I5H4_9PELO</name>
<dbReference type="PANTHER" id="PTHR23325:SF1">
    <property type="entry name" value="SERUM RESPONSE FACTOR-BINDING PROTEIN 1"/>
    <property type="match status" value="1"/>
</dbReference>
<dbReference type="EMBL" id="CANHGI010000001">
    <property type="protein sequence ID" value="CAI5438003.1"/>
    <property type="molecule type" value="Genomic_DNA"/>
</dbReference>
<keyword evidence="1" id="KW-0175">Coiled coil</keyword>
<proteinExistence type="predicted"/>
<reference evidence="3" key="1">
    <citation type="submission" date="2022-11" db="EMBL/GenBank/DDBJ databases">
        <authorList>
            <person name="Kikuchi T."/>
        </authorList>
    </citation>
    <scope>NUCLEOTIDE SEQUENCE</scope>
    <source>
        <strain evidence="3">PS1010</strain>
    </source>
</reference>
<evidence type="ECO:0000313" key="3">
    <source>
        <dbReference type="EMBL" id="CAI5438003.1"/>
    </source>
</evidence>
<feature type="compositionally biased region" description="Basic and acidic residues" evidence="2">
    <location>
        <begin position="239"/>
        <end position="248"/>
    </location>
</feature>
<organism evidence="3 4">
    <name type="scientific">Caenorhabditis angaria</name>
    <dbReference type="NCBI Taxonomy" id="860376"/>
    <lineage>
        <taxon>Eukaryota</taxon>
        <taxon>Metazoa</taxon>
        <taxon>Ecdysozoa</taxon>
        <taxon>Nematoda</taxon>
        <taxon>Chromadorea</taxon>
        <taxon>Rhabditida</taxon>
        <taxon>Rhabditina</taxon>
        <taxon>Rhabditomorpha</taxon>
        <taxon>Rhabditoidea</taxon>
        <taxon>Rhabditidae</taxon>
        <taxon>Peloderinae</taxon>
        <taxon>Caenorhabditis</taxon>
    </lineage>
</organism>
<feature type="compositionally biased region" description="Basic and acidic residues" evidence="2">
    <location>
        <begin position="287"/>
        <end position="301"/>
    </location>
</feature>
<keyword evidence="4" id="KW-1185">Reference proteome</keyword>
<gene>
    <name evidence="3" type="ORF">CAMP_LOCUS640</name>
</gene>
<feature type="coiled-coil region" evidence="1">
    <location>
        <begin position="71"/>
        <end position="114"/>
    </location>
</feature>
<dbReference type="OrthoDB" id="3364872at2759"/>
<dbReference type="InterPro" id="IPR037393">
    <property type="entry name" value="Bud22/SRFB1"/>
</dbReference>
<feature type="region of interest" description="Disordered" evidence="2">
    <location>
        <begin position="15"/>
        <end position="46"/>
    </location>
</feature>
<feature type="compositionally biased region" description="Basic and acidic residues" evidence="2">
    <location>
        <begin position="357"/>
        <end position="367"/>
    </location>
</feature>
<evidence type="ECO:0000313" key="4">
    <source>
        <dbReference type="Proteomes" id="UP001152747"/>
    </source>
</evidence>
<dbReference type="PANTHER" id="PTHR23325">
    <property type="entry name" value="SERUM RESPONSE FACTOR-BINDING"/>
    <property type="match status" value="1"/>
</dbReference>
<feature type="compositionally biased region" description="Acidic residues" evidence="2">
    <location>
        <begin position="204"/>
        <end position="238"/>
    </location>
</feature>
<feature type="compositionally biased region" description="Acidic residues" evidence="2">
    <location>
        <begin position="368"/>
        <end position="378"/>
    </location>
</feature>
<dbReference type="AlphaFoldDB" id="A0A9P1I5H4"/>
<sequence length="449" mass="51575">MTDIAAPVIEFVMPDLSKNLEITPETPETPESPNKPATRSSKKRETLTAELLNNEITKMRSIITTAKNRLISKSIRRKKDLESKGKKAEDEKKKEQLKRQAERLGEEIEQMKTIDRDTIAKFALLNTKSLEELKITGETPVNTRLLYKLATHEVVVKTVESYRQKYLDFNKSAAFFLQRLGLQYSHLKKEKEKEEEKKEKEEEKMEEEEDEEEKEDEAGSEEFDEDDVEMVDSDDEAEKEAAEKRRELLLGLIGVKEDKNRPNLKPRKRKIEEEPEPVNPKTAKKSAVKEEMQKVLEEQLKSVKSKKPAGKKPEPRKIAKKVEEPEEIIEDEEPVTTMIKKIDLSAGGKIAKKSKVLAKEEEPKDEKEESEDDDDDETPFFLPKNGVSKIADKPKEKEEKEKVEKNRGASKKKNPTATGEMHPSWAASQQKKREMQSAKPCGKKITFDD</sequence>
<feature type="compositionally biased region" description="Basic and acidic residues" evidence="2">
    <location>
        <begin position="311"/>
        <end position="323"/>
    </location>
</feature>
<feature type="region of interest" description="Disordered" evidence="2">
    <location>
        <begin position="341"/>
        <end position="449"/>
    </location>
</feature>
<accession>A0A9P1I5H4</accession>
<dbReference type="GO" id="GO:0030490">
    <property type="term" value="P:maturation of SSU-rRNA"/>
    <property type="evidence" value="ECO:0007669"/>
    <property type="project" value="TreeGrafter"/>
</dbReference>
<comment type="caution">
    <text evidence="3">The sequence shown here is derived from an EMBL/GenBank/DDBJ whole genome shotgun (WGS) entry which is preliminary data.</text>
</comment>
<dbReference type="GO" id="GO:0005634">
    <property type="term" value="C:nucleus"/>
    <property type="evidence" value="ECO:0007669"/>
    <property type="project" value="TreeGrafter"/>
</dbReference>